<sequence length="1426" mass="158562">MTEGGRNTELGNDIFVKSVDETDTDQDTCRICSAPAEPDQPLFHPCKCSGTIRYIHQDCLTTWLTHSKKKTCDVCKHPYSFIKVYADDMPLRLPVILLSRKVAQQVAFAILFCLRAIVVSFVWLAILPWVTVWTWRMYFAMGNSTAWWISARPRSSSSSPSSFLFYNLTSRSQSNSTATNTTLRRSSNDTDSSILDAFLAHPLLRSVSADIFTGQIIATLIVLVFIAIFLLREWISQNARPGVFEEGDPAIAAEREAEQEQVNGVRTPPRAPRLISRLPVLSTSSHPGATDDGSSLLSAHKRLRAEGSKMGRSFTVSTVSLASPDEDNEGSHHVRVQIQSLADTKPFSFPPANGNDDSPLLPYTPQRPFPIIRTSSHPQESPSQRPESAPFLSGVSLSLPPSSSALPLDSHLPLAPAISMPRRPPMPNATIPTPTSGPSSFLFRSSGDSTPLASPSLATYQPPEEFQEGSARRGYFDGAVEVEDEIDCNREKMSAEDFDRDRALYFKEELFSQSSEMESQRNVEEEEEDDGDEGDLPGLLADSDEDGEEDARELRGLPDVADEDVIVEADDDGEDPEGDEMDDAALAAQLADEDIVVEDDMEGALEAIGMRGPLYVVAQNAALMIFVLDTAVGLGVWLPFTFGKSTALLSLDPRRALQVLHWPIRVIRIVTDPVVDSIFLILGYLILPFIARMLDGCFTAALWAFSSVVPGDALQTVMNFHWDTANGYILSLVSKLAAEPGDAPSSSIITRLLESRHPIVVAIETSLDAWGKQAKTSSYHVATGWTRMALGDGTGERVFAIALGYAVIGLLIAFYLNVFTVGSVKSAGRAVRSAVRQQLLVVKATTFIIIELVLFPLGCGINLDLCSIWLFPEASLQSRIAFFQYAPLTATFYHWVVGTMFMYQFAILLAGCRTIMRPGAMWFIKDPSDQNFHPIRDILERPALVQLRKLSVSAIMYGLVVACGVGSIGGLMRLGRGIVLPLRWKPREPLSDVPIDLLFLHVLFPSTVRFFRPRKVVRKASITMWKYLSARLRLTSYMFGERHPEEEHELPYINWLVFGNSRSKAANGVAHFHGSYRRVPNSDNVAVPRDMRATARVDNNGFPIDDEARGLIAAQDAEAEKAKRNPKDDYTVVYIPPQFQYRIGLFIFALWVIGCIFVTIAVSTPILLGRAVFNVFSERQMHDGYSFLVGFYTLWGCWVVGQAIERMDKRRQRRSADDARGNWPLYFLKRTVLWLAKISYIVFFVGIAIPALIGLVVELYIIMPIRLSFNPDMVANVRAVDMWALGVIYAKIVLHANRLRPLNRITAGFNHIKAHGWTNPEPFSATTELIAPLLVGLVGMLALPPAIIVFLRRVTPVQADQHFIFMHVYPGVFACAGLIRLSVTGSGVLSRWSQSIRDTEFLVEMRLRNYEQDKENEKKRREPVKG</sequence>
<dbReference type="EMBL" id="JAGFNK010000050">
    <property type="protein sequence ID" value="KAI9510016.1"/>
    <property type="molecule type" value="Genomic_DNA"/>
</dbReference>
<evidence type="ECO:0000313" key="2">
    <source>
        <dbReference type="Proteomes" id="UP001207468"/>
    </source>
</evidence>
<gene>
    <name evidence="1" type="ORF">F5148DRAFT_977305</name>
</gene>
<proteinExistence type="predicted"/>
<keyword evidence="2" id="KW-1185">Reference proteome</keyword>
<protein>
    <submittedName>
        <fullName evidence="1">Uncharacterized protein</fullName>
    </submittedName>
</protein>
<dbReference type="Proteomes" id="UP001207468">
    <property type="component" value="Unassembled WGS sequence"/>
</dbReference>
<name>A0ACC0UFI1_9AGAM</name>
<reference evidence="1" key="1">
    <citation type="submission" date="2021-03" db="EMBL/GenBank/DDBJ databases">
        <title>Evolutionary priming and transition to the ectomycorrhizal habit in an iconic lineage of mushroom-forming fungi: is preadaptation a requirement?</title>
        <authorList>
            <consortium name="DOE Joint Genome Institute"/>
            <person name="Looney B.P."/>
            <person name="Miyauchi S."/>
            <person name="Morin E."/>
            <person name="Drula E."/>
            <person name="Courty P.E."/>
            <person name="Chicoki N."/>
            <person name="Fauchery L."/>
            <person name="Kohler A."/>
            <person name="Kuo A."/>
            <person name="LaButti K."/>
            <person name="Pangilinan J."/>
            <person name="Lipzen A."/>
            <person name="Riley R."/>
            <person name="Andreopoulos W."/>
            <person name="He G."/>
            <person name="Johnson J."/>
            <person name="Barry K.W."/>
            <person name="Grigoriev I.V."/>
            <person name="Nagy L."/>
            <person name="Hibbett D."/>
            <person name="Henrissat B."/>
            <person name="Matheny P.B."/>
            <person name="Labbe J."/>
            <person name="Martin A.F."/>
        </authorList>
    </citation>
    <scope>NUCLEOTIDE SEQUENCE</scope>
    <source>
        <strain evidence="1">BPL698</strain>
    </source>
</reference>
<accession>A0ACC0UFI1</accession>
<organism evidence="1 2">
    <name type="scientific">Russula earlei</name>
    <dbReference type="NCBI Taxonomy" id="71964"/>
    <lineage>
        <taxon>Eukaryota</taxon>
        <taxon>Fungi</taxon>
        <taxon>Dikarya</taxon>
        <taxon>Basidiomycota</taxon>
        <taxon>Agaricomycotina</taxon>
        <taxon>Agaricomycetes</taxon>
        <taxon>Russulales</taxon>
        <taxon>Russulaceae</taxon>
        <taxon>Russula</taxon>
    </lineage>
</organism>
<comment type="caution">
    <text evidence="1">The sequence shown here is derived from an EMBL/GenBank/DDBJ whole genome shotgun (WGS) entry which is preliminary data.</text>
</comment>
<evidence type="ECO:0000313" key="1">
    <source>
        <dbReference type="EMBL" id="KAI9510016.1"/>
    </source>
</evidence>